<reference evidence="1" key="1">
    <citation type="journal article" date="2020" name="Nature">
        <title>Giant virus diversity and host interactions through global metagenomics.</title>
        <authorList>
            <person name="Schulz F."/>
            <person name="Roux S."/>
            <person name="Paez-Espino D."/>
            <person name="Jungbluth S."/>
            <person name="Walsh D.A."/>
            <person name="Denef V.J."/>
            <person name="McMahon K.D."/>
            <person name="Konstantinidis K.T."/>
            <person name="Eloe-Fadrosh E.A."/>
            <person name="Kyrpides N.C."/>
            <person name="Woyke T."/>
        </authorList>
    </citation>
    <scope>NUCLEOTIDE SEQUENCE</scope>
    <source>
        <strain evidence="1">GVMAG-M-3300023179-150</strain>
    </source>
</reference>
<dbReference type="AlphaFoldDB" id="A0A6C0E676"/>
<organism evidence="1">
    <name type="scientific">viral metagenome</name>
    <dbReference type="NCBI Taxonomy" id="1070528"/>
    <lineage>
        <taxon>unclassified sequences</taxon>
        <taxon>metagenomes</taxon>
        <taxon>organismal metagenomes</taxon>
    </lineage>
</organism>
<evidence type="ECO:0000313" key="1">
    <source>
        <dbReference type="EMBL" id="QHT24676.1"/>
    </source>
</evidence>
<sequence length="271" mass="31753">MSEIAKKVRFNVPDVDNDQDTDYEDEDPEITFKKLIKDRYLKVEEYGNDYESSSELKRNVELAFNYGKELLSQRNLELQMPEKDKLEIEIKNDLKTIMGSEYENNEKPCPKCYENMSIQYNYCQVCSRETVDIRCPVCVPDLFDLCSDKCKSIFQDKIYVAEIKDENGETFIVIEDEEDNLVLRVTNHQLFYSLLNEKDMLNINKPCPECSIQLQKNTEDEEETEVDQDYIPKIGIVPLKCQTCKDSYSYMVGCLKCFKKSGLKYICDECE</sequence>
<proteinExistence type="predicted"/>
<protein>
    <submittedName>
        <fullName evidence="1">Uncharacterized protein</fullName>
    </submittedName>
</protein>
<accession>A0A6C0E676</accession>
<name>A0A6C0E676_9ZZZZ</name>
<dbReference type="EMBL" id="MN739747">
    <property type="protein sequence ID" value="QHT24676.1"/>
    <property type="molecule type" value="Genomic_DNA"/>
</dbReference>